<dbReference type="Proteomes" id="UP001195483">
    <property type="component" value="Unassembled WGS sequence"/>
</dbReference>
<dbReference type="EMBL" id="JAEAOA010001776">
    <property type="protein sequence ID" value="KAK3579384.1"/>
    <property type="molecule type" value="Genomic_DNA"/>
</dbReference>
<comment type="caution">
    <text evidence="2">The sequence shown here is derived from an EMBL/GenBank/DDBJ whole genome shotgun (WGS) entry which is preliminary data.</text>
</comment>
<protein>
    <submittedName>
        <fullName evidence="2">Uncharacterized protein</fullName>
    </submittedName>
</protein>
<keyword evidence="3" id="KW-1185">Reference proteome</keyword>
<evidence type="ECO:0000313" key="2">
    <source>
        <dbReference type="EMBL" id="KAK3579384.1"/>
    </source>
</evidence>
<evidence type="ECO:0000256" key="1">
    <source>
        <dbReference type="SAM" id="MobiDB-lite"/>
    </source>
</evidence>
<accession>A0AAE0RTL7</accession>
<name>A0AAE0RTL7_9BIVA</name>
<sequence length="119" mass="13117">MLQISTEGQHSITSYSSVTPGDSAQDTATYLLPVQSAELFYMYSDAAFDTLTVLCEHSKSHLRAAPLETETISRDLIPFVVSEDPMRLARKQGHPDWSSVNISYTLMKPCIPGPNSIPI</sequence>
<reference evidence="2" key="2">
    <citation type="journal article" date="2021" name="Genome Biol. Evol.">
        <title>Developing a high-quality reference genome for a parasitic bivalve with doubly uniparental inheritance (Bivalvia: Unionida).</title>
        <authorList>
            <person name="Smith C.H."/>
        </authorList>
    </citation>
    <scope>NUCLEOTIDE SEQUENCE</scope>
    <source>
        <strain evidence="2">CHS0354</strain>
        <tissue evidence="2">Mantle</tissue>
    </source>
</reference>
<organism evidence="2 3">
    <name type="scientific">Potamilus streckersoni</name>
    <dbReference type="NCBI Taxonomy" id="2493646"/>
    <lineage>
        <taxon>Eukaryota</taxon>
        <taxon>Metazoa</taxon>
        <taxon>Spiralia</taxon>
        <taxon>Lophotrochozoa</taxon>
        <taxon>Mollusca</taxon>
        <taxon>Bivalvia</taxon>
        <taxon>Autobranchia</taxon>
        <taxon>Heteroconchia</taxon>
        <taxon>Palaeoheterodonta</taxon>
        <taxon>Unionida</taxon>
        <taxon>Unionoidea</taxon>
        <taxon>Unionidae</taxon>
        <taxon>Ambleminae</taxon>
        <taxon>Lampsilini</taxon>
        <taxon>Potamilus</taxon>
    </lineage>
</organism>
<evidence type="ECO:0000313" key="3">
    <source>
        <dbReference type="Proteomes" id="UP001195483"/>
    </source>
</evidence>
<dbReference type="AlphaFoldDB" id="A0AAE0RTL7"/>
<feature type="region of interest" description="Disordered" evidence="1">
    <location>
        <begin position="1"/>
        <end position="22"/>
    </location>
</feature>
<reference evidence="2" key="1">
    <citation type="journal article" date="2021" name="Genome Biol. Evol.">
        <title>A High-Quality Reference Genome for a Parasitic Bivalve with Doubly Uniparental Inheritance (Bivalvia: Unionida).</title>
        <authorList>
            <person name="Smith C.H."/>
        </authorList>
    </citation>
    <scope>NUCLEOTIDE SEQUENCE</scope>
    <source>
        <strain evidence="2">CHS0354</strain>
    </source>
</reference>
<reference evidence="2" key="3">
    <citation type="submission" date="2023-05" db="EMBL/GenBank/DDBJ databases">
        <authorList>
            <person name="Smith C.H."/>
        </authorList>
    </citation>
    <scope>NUCLEOTIDE SEQUENCE</scope>
    <source>
        <strain evidence="2">CHS0354</strain>
        <tissue evidence="2">Mantle</tissue>
    </source>
</reference>
<gene>
    <name evidence="2" type="ORF">CHS0354_029688</name>
</gene>
<proteinExistence type="predicted"/>